<evidence type="ECO:0000256" key="15">
    <source>
        <dbReference type="ARBA" id="ARBA00023136"/>
    </source>
</evidence>
<evidence type="ECO:0000256" key="9">
    <source>
        <dbReference type="ARBA" id="ARBA00022967"/>
    </source>
</evidence>
<dbReference type="PRINTS" id="PR01437">
    <property type="entry name" value="NUOXDRDTASE4"/>
</dbReference>
<evidence type="ECO:0000256" key="11">
    <source>
        <dbReference type="ARBA" id="ARBA00022989"/>
    </source>
</evidence>
<dbReference type="RefSeq" id="YP_001798514.1">
    <property type="nucleotide sequence ID" value="NC_010536.1"/>
</dbReference>
<keyword evidence="8 17" id="KW-0812">Transmembrane</keyword>
<dbReference type="GO" id="GO:0008137">
    <property type="term" value="F:NADH dehydrogenase (ubiquinone) activity"/>
    <property type="evidence" value="ECO:0007669"/>
    <property type="project" value="UniProtKB-UniRule"/>
</dbReference>
<proteinExistence type="inferred from homology"/>
<dbReference type="GeneID" id="6172352"/>
<protein>
    <recommendedName>
        <fullName evidence="5 17">NADH-ubiquinone oxidoreductase chain 4</fullName>
        <ecNumber evidence="4 17">7.1.1.2</ecNumber>
    </recommendedName>
</protein>
<keyword evidence="15 17" id="KW-0472">Membrane</keyword>
<keyword evidence="13 17" id="KW-0830">Ubiquinone</keyword>
<feature type="transmembrane region" description="Helical" evidence="17">
    <location>
        <begin position="279"/>
        <end position="302"/>
    </location>
</feature>
<keyword evidence="9" id="KW-1278">Translocase</keyword>
<evidence type="ECO:0000259" key="18">
    <source>
        <dbReference type="Pfam" id="PF00361"/>
    </source>
</evidence>
<evidence type="ECO:0000256" key="5">
    <source>
        <dbReference type="ARBA" id="ARBA00021006"/>
    </source>
</evidence>
<dbReference type="GO" id="GO:0015990">
    <property type="term" value="P:electron transport coupled proton transport"/>
    <property type="evidence" value="ECO:0007669"/>
    <property type="project" value="TreeGrafter"/>
</dbReference>
<feature type="transmembrane region" description="Helical" evidence="17">
    <location>
        <begin position="90"/>
        <end position="109"/>
    </location>
</feature>
<feature type="transmembrane region" description="Helical" evidence="17">
    <location>
        <begin position="6"/>
        <end position="25"/>
    </location>
</feature>
<evidence type="ECO:0000313" key="19">
    <source>
        <dbReference type="EMBL" id="ABS82050.1"/>
    </source>
</evidence>
<feature type="transmembrane region" description="Helical" evidence="17">
    <location>
        <begin position="142"/>
        <end position="164"/>
    </location>
</feature>
<evidence type="ECO:0000256" key="6">
    <source>
        <dbReference type="ARBA" id="ARBA00022448"/>
    </source>
</evidence>
<evidence type="ECO:0000256" key="17">
    <source>
        <dbReference type="RuleBase" id="RU003297"/>
    </source>
</evidence>
<gene>
    <name evidence="19" type="primary">ND4</name>
</gene>
<dbReference type="AlphaFoldDB" id="B2BS94"/>
<dbReference type="InterPro" id="IPR001750">
    <property type="entry name" value="ND/Mrp_TM"/>
</dbReference>
<evidence type="ECO:0000256" key="3">
    <source>
        <dbReference type="ARBA" id="ARBA00009025"/>
    </source>
</evidence>
<evidence type="ECO:0000256" key="16">
    <source>
        <dbReference type="ARBA" id="ARBA00049551"/>
    </source>
</evidence>
<feature type="transmembrane region" description="Helical" evidence="17">
    <location>
        <begin position="430"/>
        <end position="450"/>
    </location>
</feature>
<feature type="domain" description="NADH:quinone oxidoreductase/Mrp antiporter transmembrane" evidence="18">
    <location>
        <begin position="110"/>
        <end position="397"/>
    </location>
</feature>
<feature type="transmembrane region" description="Helical" evidence="17">
    <location>
        <begin position="60"/>
        <end position="78"/>
    </location>
</feature>
<evidence type="ECO:0000256" key="4">
    <source>
        <dbReference type="ARBA" id="ARBA00012944"/>
    </source>
</evidence>
<keyword evidence="10 17" id="KW-0249">Electron transport</keyword>
<evidence type="ECO:0000256" key="2">
    <source>
        <dbReference type="ARBA" id="ARBA00004225"/>
    </source>
</evidence>
<accession>B2BS94</accession>
<dbReference type="GO" id="GO:0048039">
    <property type="term" value="F:ubiquinone binding"/>
    <property type="evidence" value="ECO:0007669"/>
    <property type="project" value="TreeGrafter"/>
</dbReference>
<evidence type="ECO:0000256" key="1">
    <source>
        <dbReference type="ARBA" id="ARBA00003257"/>
    </source>
</evidence>
<dbReference type="GO" id="GO:0042773">
    <property type="term" value="P:ATP synthesis coupled electron transport"/>
    <property type="evidence" value="ECO:0007669"/>
    <property type="project" value="InterPro"/>
</dbReference>
<comment type="similarity">
    <text evidence="3 17">Belongs to the complex I subunit 4 family.</text>
</comment>
<dbReference type="GO" id="GO:0031966">
    <property type="term" value="C:mitochondrial membrane"/>
    <property type="evidence" value="ECO:0007669"/>
    <property type="project" value="UniProtKB-SubCell"/>
</dbReference>
<organism evidence="19">
    <name type="scientific">Sminthurus viridis</name>
    <name type="common">Lucerne flea</name>
    <dbReference type="NCBI Taxonomy" id="109609"/>
    <lineage>
        <taxon>Eukaryota</taxon>
        <taxon>Metazoa</taxon>
        <taxon>Ecdysozoa</taxon>
        <taxon>Arthropoda</taxon>
        <taxon>Hexapoda</taxon>
        <taxon>Collembola</taxon>
        <taxon>Symphypleona</taxon>
        <taxon>Sminthuridae</taxon>
        <taxon>Sminthurus</taxon>
    </lineage>
</organism>
<dbReference type="PANTHER" id="PTHR43507">
    <property type="entry name" value="NADH-UBIQUINONE OXIDOREDUCTASE CHAIN 4"/>
    <property type="match status" value="1"/>
</dbReference>
<keyword evidence="14 17" id="KW-0496">Mitochondrion</keyword>
<feature type="transmembrane region" description="Helical" evidence="17">
    <location>
        <begin position="338"/>
        <end position="363"/>
    </location>
</feature>
<name>B2BS94_SMIVR</name>
<comment type="subcellular location">
    <subcellularLocation>
        <location evidence="2 17">Mitochondrion membrane</location>
        <topology evidence="2 17">Multi-pass membrane protein</topology>
    </subcellularLocation>
</comment>
<feature type="transmembrane region" description="Helical" evidence="17">
    <location>
        <begin position="115"/>
        <end position="135"/>
    </location>
</feature>
<reference evidence="19" key="1">
    <citation type="journal article" date="2007" name="BMC Evol. Biol.">
        <title>Phylogenetic analysis of mitochondrial protein coding genes confirms the reciprocal paraphyly of Hexapoda and Crustacea.</title>
        <authorList>
            <person name="Carapelli A."/>
            <person name="Lio' P."/>
            <person name="Nardi F."/>
            <person name="van der Wath E."/>
            <person name="Frati F."/>
        </authorList>
    </citation>
    <scope>NUCLEOTIDE SEQUENCE</scope>
</reference>
<feature type="transmembrane region" description="Helical" evidence="17">
    <location>
        <begin position="383"/>
        <end position="409"/>
    </location>
</feature>
<keyword evidence="11 17" id="KW-1133">Transmembrane helix</keyword>
<sequence>MILEYLILMYMMIMFFSLFFFLFFFNWSFIVFLMISMMVLCSFYSCTGFYYYLGFIYVDSFSFLMVMLTILITILMIISSYNYVSSKSGILYLSLMSFLMSILIYSFLVNSVMTFYFFFEASLIPTLIIIMGWGYQPERLQASVYFLFYTLFASLPLLFVITYMDSVFGSMVFHLISFNIPLTYALMLSITFFSIFAFLVKMPLYLFHLWLPKAHVEAPVAGSMILAGILLKLGGYGIYRVSFYIYGLIMKLSFALVSLSLVSMVVVGFICCRMNDLKALIAYSSVSHMGFVLAGVLTYTSWGLSGGVMMMVSHGLSSSGLFCMVNSYYERFSSRSIYLVKGMSVVIPSMTLLIFLLVISNIAAPPSLNLLSEIFLMYSVLDYSVFMMMMFPLGSFLGAVFSIYLFSYMQHGKFIKMLVNFEMSNLRESHSLVMHVFPVNMLFLLSSLFIF</sequence>
<keyword evidence="6 17" id="KW-0813">Transport</keyword>
<feature type="transmembrane region" description="Helical" evidence="17">
    <location>
        <begin position="184"/>
        <end position="207"/>
    </location>
</feature>
<evidence type="ECO:0000256" key="8">
    <source>
        <dbReference type="ARBA" id="ARBA00022692"/>
    </source>
</evidence>
<evidence type="ECO:0000256" key="13">
    <source>
        <dbReference type="ARBA" id="ARBA00023075"/>
    </source>
</evidence>
<evidence type="ECO:0000256" key="12">
    <source>
        <dbReference type="ARBA" id="ARBA00023027"/>
    </source>
</evidence>
<feature type="transmembrane region" description="Helical" evidence="17">
    <location>
        <begin position="219"/>
        <end position="239"/>
    </location>
</feature>
<comment type="function">
    <text evidence="17">Core subunit of the mitochondrial membrane respiratory chain NADH dehydrogenase (Complex I) which catalyzes electron transfer from NADH through the respiratory chain, using ubiquinone as an electron acceptor. Essential for the catalytic activity and assembly of complex I.</text>
</comment>
<evidence type="ECO:0000256" key="14">
    <source>
        <dbReference type="ARBA" id="ARBA00023128"/>
    </source>
</evidence>
<evidence type="ECO:0000256" key="10">
    <source>
        <dbReference type="ARBA" id="ARBA00022982"/>
    </source>
</evidence>
<dbReference type="EMBL" id="EU016192">
    <property type="protein sequence ID" value="ABS82050.1"/>
    <property type="molecule type" value="Genomic_DNA"/>
</dbReference>
<geneLocation type="mitochondrion" evidence="19"/>
<feature type="transmembrane region" description="Helical" evidence="17">
    <location>
        <begin position="245"/>
        <end position="272"/>
    </location>
</feature>
<evidence type="ECO:0000256" key="7">
    <source>
        <dbReference type="ARBA" id="ARBA00022660"/>
    </source>
</evidence>
<dbReference type="InterPro" id="IPR003918">
    <property type="entry name" value="NADH_UbQ_OxRdtase"/>
</dbReference>
<dbReference type="PANTHER" id="PTHR43507:SF20">
    <property type="entry name" value="NADH-UBIQUINONE OXIDOREDUCTASE CHAIN 4"/>
    <property type="match status" value="1"/>
</dbReference>
<dbReference type="EC" id="7.1.1.2" evidence="4 17"/>
<keyword evidence="12 17" id="KW-0520">NAD</keyword>
<dbReference type="CTD" id="4538"/>
<comment type="function">
    <text evidence="1">Core subunit of the mitochondrial membrane respiratory chain NADH dehydrogenase (Complex I) that is believed to belong to the minimal assembly required for catalysis. Complex I functions in the transfer of electrons from NADH to the respiratory chain. The immediate electron acceptor for the enzyme is believed to be ubiquinone.</text>
</comment>
<dbReference type="GO" id="GO:0003954">
    <property type="term" value="F:NADH dehydrogenase activity"/>
    <property type="evidence" value="ECO:0007669"/>
    <property type="project" value="TreeGrafter"/>
</dbReference>
<dbReference type="Pfam" id="PF00361">
    <property type="entry name" value="Proton_antipo_M"/>
    <property type="match status" value="1"/>
</dbReference>
<feature type="transmembrane region" description="Helical" evidence="17">
    <location>
        <begin position="32"/>
        <end position="54"/>
    </location>
</feature>
<feature type="transmembrane region" description="Helical" evidence="17">
    <location>
        <begin position="308"/>
        <end position="329"/>
    </location>
</feature>
<keyword evidence="7 17" id="KW-0679">Respiratory chain</keyword>
<comment type="catalytic activity">
    <reaction evidence="16 17">
        <text>a ubiquinone + NADH + 5 H(+)(in) = a ubiquinol + NAD(+) + 4 H(+)(out)</text>
        <dbReference type="Rhea" id="RHEA:29091"/>
        <dbReference type="Rhea" id="RHEA-COMP:9565"/>
        <dbReference type="Rhea" id="RHEA-COMP:9566"/>
        <dbReference type="ChEBI" id="CHEBI:15378"/>
        <dbReference type="ChEBI" id="CHEBI:16389"/>
        <dbReference type="ChEBI" id="CHEBI:17976"/>
        <dbReference type="ChEBI" id="CHEBI:57540"/>
        <dbReference type="ChEBI" id="CHEBI:57945"/>
        <dbReference type="EC" id="7.1.1.2"/>
    </reaction>
</comment>